<comment type="caution">
    <text evidence="3">The sequence shown here is derived from an EMBL/GenBank/DDBJ whole genome shotgun (WGS) entry which is preliminary data.</text>
</comment>
<dbReference type="InterPro" id="IPR024489">
    <property type="entry name" value="Organ_specific_prot"/>
</dbReference>
<feature type="compositionally biased region" description="Basic and acidic residues" evidence="1">
    <location>
        <begin position="161"/>
        <end position="172"/>
    </location>
</feature>
<sequence>MMKSLFILAALFSLALVSNGRKDPGEYWQGGVKDGPIQGLVDVSKVTSVSTTKNHCHTPAQESKRFVPTPHISSHNYHNNDGKLKAKTSPAKYFNSTTNISASDDNVDRLKGEKSFKKDFEPRPNISVYGDDNKVDGKKSFVKDFEPRPNISAYTDDDKTDEEKSFIKDFEPRPNISTYNDDSVGEEAK</sequence>
<dbReference type="Pfam" id="PF10950">
    <property type="entry name" value="Organ_specific"/>
    <property type="match status" value="1"/>
</dbReference>
<protein>
    <recommendedName>
        <fullName evidence="4">Organ-specific protein S2</fullName>
    </recommendedName>
</protein>
<feature type="signal peptide" evidence="2">
    <location>
        <begin position="1"/>
        <end position="20"/>
    </location>
</feature>
<dbReference type="EMBL" id="JACGWJ010000021">
    <property type="protein sequence ID" value="KAL0334747.1"/>
    <property type="molecule type" value="Genomic_DNA"/>
</dbReference>
<evidence type="ECO:0008006" key="4">
    <source>
        <dbReference type="Google" id="ProtNLM"/>
    </source>
</evidence>
<evidence type="ECO:0000256" key="2">
    <source>
        <dbReference type="SAM" id="SignalP"/>
    </source>
</evidence>
<evidence type="ECO:0000313" key="3">
    <source>
        <dbReference type="EMBL" id="KAL0334747.1"/>
    </source>
</evidence>
<proteinExistence type="predicted"/>
<keyword evidence="2" id="KW-0732">Signal</keyword>
<feature type="compositionally biased region" description="Basic and acidic residues" evidence="1">
    <location>
        <begin position="131"/>
        <end position="147"/>
    </location>
</feature>
<reference evidence="3" key="2">
    <citation type="journal article" date="2024" name="Plant">
        <title>Genomic evolution and insights into agronomic trait innovations of Sesamum species.</title>
        <authorList>
            <person name="Miao H."/>
            <person name="Wang L."/>
            <person name="Qu L."/>
            <person name="Liu H."/>
            <person name="Sun Y."/>
            <person name="Le M."/>
            <person name="Wang Q."/>
            <person name="Wei S."/>
            <person name="Zheng Y."/>
            <person name="Lin W."/>
            <person name="Duan Y."/>
            <person name="Cao H."/>
            <person name="Xiong S."/>
            <person name="Wang X."/>
            <person name="Wei L."/>
            <person name="Li C."/>
            <person name="Ma Q."/>
            <person name="Ju M."/>
            <person name="Zhao R."/>
            <person name="Li G."/>
            <person name="Mu C."/>
            <person name="Tian Q."/>
            <person name="Mei H."/>
            <person name="Zhang T."/>
            <person name="Gao T."/>
            <person name="Zhang H."/>
        </authorList>
    </citation>
    <scope>NUCLEOTIDE SEQUENCE</scope>
    <source>
        <strain evidence="3">G02</strain>
    </source>
</reference>
<evidence type="ECO:0000256" key="1">
    <source>
        <dbReference type="SAM" id="MobiDB-lite"/>
    </source>
</evidence>
<dbReference type="PANTHER" id="PTHR33731:SF2">
    <property type="entry name" value="ORGAN-SPECIFIC PROTEIN S2-LIKE"/>
    <property type="match status" value="1"/>
</dbReference>
<reference evidence="3" key="1">
    <citation type="submission" date="2020-06" db="EMBL/GenBank/DDBJ databases">
        <authorList>
            <person name="Li T."/>
            <person name="Hu X."/>
            <person name="Zhang T."/>
            <person name="Song X."/>
            <person name="Zhang H."/>
            <person name="Dai N."/>
            <person name="Sheng W."/>
            <person name="Hou X."/>
            <person name="Wei L."/>
        </authorList>
    </citation>
    <scope>NUCLEOTIDE SEQUENCE</scope>
    <source>
        <strain evidence="3">G02</strain>
        <tissue evidence="3">Leaf</tissue>
    </source>
</reference>
<name>A0AAW2MTP5_SESRA</name>
<organism evidence="3">
    <name type="scientific">Sesamum radiatum</name>
    <name type="common">Black benniseed</name>
    <dbReference type="NCBI Taxonomy" id="300843"/>
    <lineage>
        <taxon>Eukaryota</taxon>
        <taxon>Viridiplantae</taxon>
        <taxon>Streptophyta</taxon>
        <taxon>Embryophyta</taxon>
        <taxon>Tracheophyta</taxon>
        <taxon>Spermatophyta</taxon>
        <taxon>Magnoliopsida</taxon>
        <taxon>eudicotyledons</taxon>
        <taxon>Gunneridae</taxon>
        <taxon>Pentapetalae</taxon>
        <taxon>asterids</taxon>
        <taxon>lamiids</taxon>
        <taxon>Lamiales</taxon>
        <taxon>Pedaliaceae</taxon>
        <taxon>Sesamum</taxon>
    </lineage>
</organism>
<gene>
    <name evidence="3" type="ORF">Sradi_4686600</name>
</gene>
<feature type="region of interest" description="Disordered" evidence="1">
    <location>
        <begin position="122"/>
        <end position="189"/>
    </location>
</feature>
<feature type="chain" id="PRO_5043486737" description="Organ-specific protein S2" evidence="2">
    <location>
        <begin position="21"/>
        <end position="189"/>
    </location>
</feature>
<dbReference type="PANTHER" id="PTHR33731">
    <property type="entry name" value="PROTEIN, PUTATIVE-RELATED"/>
    <property type="match status" value="1"/>
</dbReference>
<dbReference type="AlphaFoldDB" id="A0AAW2MTP5"/>
<accession>A0AAW2MTP5</accession>